<sequence>VLPFLGFALAMFLFYSTVPIILKICGATLLNLSLLTSDMWAVLIRIFAYHQKRKKDEEGAQVTEASDERQKEKDEEAVVLDNLTRGSIVAVEGQRSEDVKQRPSIASLPK</sequence>
<feature type="region of interest" description="Disordered" evidence="7">
    <location>
        <begin position="54"/>
        <end position="76"/>
    </location>
</feature>
<evidence type="ECO:0000256" key="1">
    <source>
        <dbReference type="ARBA" id="ARBA00004141"/>
    </source>
</evidence>
<dbReference type="Pfam" id="PF06027">
    <property type="entry name" value="SLC35F"/>
    <property type="match status" value="1"/>
</dbReference>
<dbReference type="PANTHER" id="PTHR14233">
    <property type="entry name" value="DUF914-RELATED"/>
    <property type="match status" value="1"/>
</dbReference>
<keyword evidence="4" id="KW-0812">Transmembrane</keyword>
<dbReference type="PANTHER" id="PTHR14233:SF4">
    <property type="entry name" value="SOLUTE CARRIER FAMILY 35 MEMBER F2"/>
    <property type="match status" value="1"/>
</dbReference>
<dbReference type="GO" id="GO:0016020">
    <property type="term" value="C:membrane"/>
    <property type="evidence" value="ECO:0007669"/>
    <property type="project" value="UniProtKB-SubCell"/>
</dbReference>
<name>A0A426X5Y2_ENSVE</name>
<dbReference type="Proteomes" id="UP000287651">
    <property type="component" value="Unassembled WGS sequence"/>
</dbReference>
<dbReference type="InterPro" id="IPR052221">
    <property type="entry name" value="SLC35F_Transporter"/>
</dbReference>
<comment type="similarity">
    <text evidence="2">Belongs to the SLC35F solute transporter family.</text>
</comment>
<feature type="compositionally biased region" description="Basic and acidic residues" evidence="7">
    <location>
        <begin position="66"/>
        <end position="76"/>
    </location>
</feature>
<proteinExistence type="inferred from homology"/>
<dbReference type="EMBL" id="AMZH03025893">
    <property type="protein sequence ID" value="RRT34883.1"/>
    <property type="molecule type" value="Genomic_DNA"/>
</dbReference>
<keyword evidence="5" id="KW-1133">Transmembrane helix</keyword>
<organism evidence="8 9">
    <name type="scientific">Ensete ventricosum</name>
    <name type="common">Abyssinian banana</name>
    <name type="synonym">Musa ensete</name>
    <dbReference type="NCBI Taxonomy" id="4639"/>
    <lineage>
        <taxon>Eukaryota</taxon>
        <taxon>Viridiplantae</taxon>
        <taxon>Streptophyta</taxon>
        <taxon>Embryophyta</taxon>
        <taxon>Tracheophyta</taxon>
        <taxon>Spermatophyta</taxon>
        <taxon>Magnoliopsida</taxon>
        <taxon>Liliopsida</taxon>
        <taxon>Zingiberales</taxon>
        <taxon>Musaceae</taxon>
        <taxon>Ensete</taxon>
    </lineage>
</organism>
<dbReference type="GO" id="GO:0022857">
    <property type="term" value="F:transmembrane transporter activity"/>
    <property type="evidence" value="ECO:0007669"/>
    <property type="project" value="InterPro"/>
</dbReference>
<accession>A0A426X5Y2</accession>
<dbReference type="InterPro" id="IPR009262">
    <property type="entry name" value="SLC35_F1/F2/F6"/>
</dbReference>
<evidence type="ECO:0000313" key="9">
    <source>
        <dbReference type="Proteomes" id="UP000287651"/>
    </source>
</evidence>
<evidence type="ECO:0000256" key="5">
    <source>
        <dbReference type="ARBA" id="ARBA00022989"/>
    </source>
</evidence>
<evidence type="ECO:0000256" key="2">
    <source>
        <dbReference type="ARBA" id="ARBA00007863"/>
    </source>
</evidence>
<evidence type="ECO:0000256" key="3">
    <source>
        <dbReference type="ARBA" id="ARBA00022448"/>
    </source>
</evidence>
<evidence type="ECO:0000256" key="6">
    <source>
        <dbReference type="ARBA" id="ARBA00023136"/>
    </source>
</evidence>
<keyword evidence="6" id="KW-0472">Membrane</keyword>
<comment type="subcellular location">
    <subcellularLocation>
        <location evidence="1">Membrane</location>
        <topology evidence="1">Multi-pass membrane protein</topology>
    </subcellularLocation>
</comment>
<feature type="non-terminal residue" evidence="8">
    <location>
        <position position="1"/>
    </location>
</feature>
<gene>
    <name evidence="8" type="ORF">B296_00052996</name>
</gene>
<keyword evidence="3" id="KW-0813">Transport</keyword>
<protein>
    <submittedName>
        <fullName evidence="8">Uncharacterized protein</fullName>
    </submittedName>
</protein>
<evidence type="ECO:0000256" key="4">
    <source>
        <dbReference type="ARBA" id="ARBA00022692"/>
    </source>
</evidence>
<reference evidence="8 9" key="1">
    <citation type="journal article" date="2014" name="Agronomy (Basel)">
        <title>A Draft Genome Sequence for Ensete ventricosum, the Drought-Tolerant Tree Against Hunger.</title>
        <authorList>
            <person name="Harrison J."/>
            <person name="Moore K.A."/>
            <person name="Paszkiewicz K."/>
            <person name="Jones T."/>
            <person name="Grant M."/>
            <person name="Ambacheew D."/>
            <person name="Muzemil S."/>
            <person name="Studholme D.J."/>
        </authorList>
    </citation>
    <scope>NUCLEOTIDE SEQUENCE [LARGE SCALE GENOMIC DNA]</scope>
</reference>
<dbReference type="AlphaFoldDB" id="A0A426X5Y2"/>
<comment type="caution">
    <text evidence="8">The sequence shown here is derived from an EMBL/GenBank/DDBJ whole genome shotgun (WGS) entry which is preliminary data.</text>
</comment>
<evidence type="ECO:0000313" key="8">
    <source>
        <dbReference type="EMBL" id="RRT34883.1"/>
    </source>
</evidence>
<evidence type="ECO:0000256" key="7">
    <source>
        <dbReference type="SAM" id="MobiDB-lite"/>
    </source>
</evidence>